<feature type="domain" description="F-box/LRR-repeat protein 15/At3g58940/PEG3-like LRR" evidence="1">
    <location>
        <begin position="149"/>
        <end position="262"/>
    </location>
</feature>
<dbReference type="PANTHER" id="PTHR34709">
    <property type="entry name" value="OS10G0396666 PROTEIN"/>
    <property type="match status" value="1"/>
</dbReference>
<dbReference type="InterPro" id="IPR055312">
    <property type="entry name" value="FBL15-like"/>
</dbReference>
<dbReference type="AlphaFoldDB" id="A0A5J9VQA9"/>
<reference evidence="2 3" key="1">
    <citation type="journal article" date="2019" name="Sci. Rep.">
        <title>A high-quality genome of Eragrostis curvula grass provides insights into Poaceae evolution and supports new strategies to enhance forage quality.</title>
        <authorList>
            <person name="Carballo J."/>
            <person name="Santos B.A.C.M."/>
            <person name="Zappacosta D."/>
            <person name="Garbus I."/>
            <person name="Selva J.P."/>
            <person name="Gallo C.A."/>
            <person name="Diaz A."/>
            <person name="Albertini E."/>
            <person name="Caccamo M."/>
            <person name="Echenique V."/>
        </authorList>
    </citation>
    <scope>NUCLEOTIDE SEQUENCE [LARGE SCALE GENOMIC DNA]</scope>
    <source>
        <strain evidence="3">cv. Victoria</strain>
        <tissue evidence="2">Leaf</tissue>
    </source>
</reference>
<dbReference type="Proteomes" id="UP000324897">
    <property type="component" value="Chromosome 4"/>
</dbReference>
<organism evidence="2 3">
    <name type="scientific">Eragrostis curvula</name>
    <name type="common">weeping love grass</name>
    <dbReference type="NCBI Taxonomy" id="38414"/>
    <lineage>
        <taxon>Eukaryota</taxon>
        <taxon>Viridiplantae</taxon>
        <taxon>Streptophyta</taxon>
        <taxon>Embryophyta</taxon>
        <taxon>Tracheophyta</taxon>
        <taxon>Spermatophyta</taxon>
        <taxon>Magnoliopsida</taxon>
        <taxon>Liliopsida</taxon>
        <taxon>Poales</taxon>
        <taxon>Poaceae</taxon>
        <taxon>PACMAD clade</taxon>
        <taxon>Chloridoideae</taxon>
        <taxon>Eragrostideae</taxon>
        <taxon>Eragrostidinae</taxon>
        <taxon>Eragrostis</taxon>
    </lineage>
</organism>
<dbReference type="Pfam" id="PF24758">
    <property type="entry name" value="LRR_At5g56370"/>
    <property type="match status" value="1"/>
</dbReference>
<accession>A0A5J9VQA9</accession>
<dbReference type="Gramene" id="TVU38582">
    <property type="protein sequence ID" value="TVU38582"/>
    <property type="gene ID" value="EJB05_11962"/>
</dbReference>
<name>A0A5J9VQA9_9POAL</name>
<evidence type="ECO:0000259" key="1">
    <source>
        <dbReference type="Pfam" id="PF24758"/>
    </source>
</evidence>
<proteinExistence type="predicted"/>
<evidence type="ECO:0000313" key="3">
    <source>
        <dbReference type="Proteomes" id="UP000324897"/>
    </source>
</evidence>
<dbReference type="EMBL" id="RWGY01000007">
    <property type="protein sequence ID" value="TVU38582.1"/>
    <property type="molecule type" value="Genomic_DNA"/>
</dbReference>
<feature type="non-terminal residue" evidence="2">
    <location>
        <position position="1"/>
    </location>
</feature>
<dbReference type="PANTHER" id="PTHR34709:SF68">
    <property type="entry name" value="OS07G0550432 PROTEIN"/>
    <property type="match status" value="1"/>
</dbReference>
<dbReference type="OrthoDB" id="678620at2759"/>
<gene>
    <name evidence="2" type="ORF">EJB05_11962</name>
</gene>
<dbReference type="InterPro" id="IPR036047">
    <property type="entry name" value="F-box-like_dom_sf"/>
</dbReference>
<evidence type="ECO:0000313" key="2">
    <source>
        <dbReference type="EMBL" id="TVU38582.1"/>
    </source>
</evidence>
<keyword evidence="3" id="KW-1185">Reference proteome</keyword>
<dbReference type="InterPro" id="IPR055411">
    <property type="entry name" value="LRR_FXL15/At3g58940/PEG3-like"/>
</dbReference>
<comment type="caution">
    <text evidence="2">The sequence shown here is derived from an EMBL/GenBank/DDBJ whole genome shotgun (WGS) entry which is preliminary data.</text>
</comment>
<dbReference type="SUPFAM" id="SSF81383">
    <property type="entry name" value="F-box domain"/>
    <property type="match status" value="1"/>
</dbReference>
<protein>
    <recommendedName>
        <fullName evidence="1">F-box/LRR-repeat protein 15/At3g58940/PEG3-like LRR domain-containing protein</fullName>
    </recommendedName>
</protein>
<sequence length="404" mass="45332">MVEDRRRPPERTEDRISGLPGDLLHGILVDLGSVRAAARTSVLSRRWRHVWTQIPELILFDRDDPPPPASFQTSVDAAIAAHSAPVIEDFQITRVVGGLGVFVPCETGMSRLVRYLKAVIEEEEELEIPACGGATRILLKPDKRWRLRLPAAGLFAALTLLSIESGRIEGSELTALVSTQCPRLKTLLLAVTLCTVSDVSMRMDSLEVLFFHAANTRCLEIVAPRMEQLNVSQASIEAANISAPKLSKLYWHGVYDPCRHKFADVGRYLRLLNINQTRTGASLLHRFDTVDELKLTISIKLMNPCPQSCLCRLAKSSKIDDITLGSLEEVEINNFTSSQEELEFLEKLSRCNAAALKKIVICYTRRPLTPLTKEMCEKVRSMCRSNLKFEFYVTSDMFGWVPFD</sequence>